<reference evidence="1 2" key="1">
    <citation type="submission" date="2019-02" db="EMBL/GenBank/DDBJ databases">
        <title>Deep-cultivation of Planctomycetes and their phenomic and genomic characterization uncovers novel biology.</title>
        <authorList>
            <person name="Wiegand S."/>
            <person name="Jogler M."/>
            <person name="Boedeker C."/>
            <person name="Pinto D."/>
            <person name="Vollmers J."/>
            <person name="Rivas-Marin E."/>
            <person name="Kohn T."/>
            <person name="Peeters S.H."/>
            <person name="Heuer A."/>
            <person name="Rast P."/>
            <person name="Oberbeckmann S."/>
            <person name="Bunk B."/>
            <person name="Jeske O."/>
            <person name="Meyerdierks A."/>
            <person name="Storesund J.E."/>
            <person name="Kallscheuer N."/>
            <person name="Luecker S."/>
            <person name="Lage O.M."/>
            <person name="Pohl T."/>
            <person name="Merkel B.J."/>
            <person name="Hornburger P."/>
            <person name="Mueller R.-W."/>
            <person name="Bruemmer F."/>
            <person name="Labrenz M."/>
            <person name="Spormann A.M."/>
            <person name="Op den Camp H."/>
            <person name="Overmann J."/>
            <person name="Amann R."/>
            <person name="Jetten M.S.M."/>
            <person name="Mascher T."/>
            <person name="Medema M.H."/>
            <person name="Devos D.P."/>
            <person name="Kaster A.-K."/>
            <person name="Ovreas L."/>
            <person name="Rohde M."/>
            <person name="Galperin M.Y."/>
            <person name="Jogler C."/>
        </authorList>
    </citation>
    <scope>NUCLEOTIDE SEQUENCE [LARGE SCALE GENOMIC DNA]</scope>
    <source>
        <strain evidence="1 2">Pan181</strain>
    </source>
</reference>
<dbReference type="SUPFAM" id="SSF47473">
    <property type="entry name" value="EF-hand"/>
    <property type="match status" value="1"/>
</dbReference>
<dbReference type="RefSeq" id="WP_145247413.1">
    <property type="nucleotide sequence ID" value="NZ_CP036278.1"/>
</dbReference>
<proteinExistence type="predicted"/>
<dbReference type="PROSITE" id="PS00018">
    <property type="entry name" value="EF_HAND_1"/>
    <property type="match status" value="1"/>
</dbReference>
<sequence>MATEIFERLDRDGDEVLSEADLKASPSVAVVVPLADSNGDGQLDREELSARFEQYLTSNLGLAQVRLKFTCNGRPLPRVKVTLTPGVALEHTLTAATAITNDEGVCYPKISGSDIPCVLVGQYTVSVLSDEIDLPAKYNQSTQLGLEVFPDSERAEDSCTYEFSLSTR</sequence>
<dbReference type="EMBL" id="CP036278">
    <property type="protein sequence ID" value="QDU56713.1"/>
    <property type="molecule type" value="Genomic_DNA"/>
</dbReference>
<evidence type="ECO:0000313" key="2">
    <source>
        <dbReference type="Proteomes" id="UP000315750"/>
    </source>
</evidence>
<dbReference type="OrthoDB" id="286727at2"/>
<evidence type="ECO:0000313" key="1">
    <source>
        <dbReference type="EMBL" id="QDU56713.1"/>
    </source>
</evidence>
<dbReference type="AlphaFoldDB" id="A0A518APR4"/>
<name>A0A518APR4_9BACT</name>
<organism evidence="1 2">
    <name type="scientific">Aeoliella mucimassa</name>
    <dbReference type="NCBI Taxonomy" id="2527972"/>
    <lineage>
        <taxon>Bacteria</taxon>
        <taxon>Pseudomonadati</taxon>
        <taxon>Planctomycetota</taxon>
        <taxon>Planctomycetia</taxon>
        <taxon>Pirellulales</taxon>
        <taxon>Lacipirellulaceae</taxon>
        <taxon>Aeoliella</taxon>
    </lineage>
</organism>
<keyword evidence="2" id="KW-1185">Reference proteome</keyword>
<accession>A0A518APR4</accession>
<dbReference type="InterPro" id="IPR011992">
    <property type="entry name" value="EF-hand-dom_pair"/>
</dbReference>
<dbReference type="Gene3D" id="1.10.238.10">
    <property type="entry name" value="EF-hand"/>
    <property type="match status" value="1"/>
</dbReference>
<gene>
    <name evidence="1" type="ORF">Pan181_29230</name>
</gene>
<dbReference type="InterPro" id="IPR018247">
    <property type="entry name" value="EF_Hand_1_Ca_BS"/>
</dbReference>
<protein>
    <submittedName>
        <fullName evidence="1">EF hand</fullName>
    </submittedName>
</protein>
<dbReference type="KEGG" id="amuc:Pan181_29230"/>
<dbReference type="Proteomes" id="UP000315750">
    <property type="component" value="Chromosome"/>
</dbReference>